<dbReference type="InterPro" id="IPR003439">
    <property type="entry name" value="ABC_transporter-like_ATP-bd"/>
</dbReference>
<dbReference type="PANTHER" id="PTHR24221:SF590">
    <property type="entry name" value="COMPONENT LINKED WITH THE ASSEMBLY OF CYTOCHROME' TRANSPORT TRANSMEMBRANE ATP-BINDING PROTEIN ABC TRANSPORTER CYDD-RELATED"/>
    <property type="match status" value="1"/>
</dbReference>
<feature type="transmembrane region" description="Helical" evidence="8">
    <location>
        <begin position="57"/>
        <end position="76"/>
    </location>
</feature>
<keyword evidence="7" id="KW-0175">Coiled coil</keyword>
<dbReference type="Gene3D" id="3.40.50.300">
    <property type="entry name" value="P-loop containing nucleotide triphosphate hydrolases"/>
    <property type="match status" value="1"/>
</dbReference>
<organism evidence="11 12">
    <name type="scientific">Clostridium tanneri</name>
    <dbReference type="NCBI Taxonomy" id="3037988"/>
    <lineage>
        <taxon>Bacteria</taxon>
        <taxon>Bacillati</taxon>
        <taxon>Bacillota</taxon>
        <taxon>Clostridia</taxon>
        <taxon>Eubacteriales</taxon>
        <taxon>Clostridiaceae</taxon>
        <taxon>Clostridium</taxon>
    </lineage>
</organism>
<evidence type="ECO:0000259" key="10">
    <source>
        <dbReference type="PROSITE" id="PS50929"/>
    </source>
</evidence>
<protein>
    <submittedName>
        <fullName evidence="11">Thiol reductant ABC exporter subunit CydD</fullName>
    </submittedName>
</protein>
<feature type="domain" description="ABC transmembrane type-1" evidence="10">
    <location>
        <begin position="20"/>
        <end position="301"/>
    </location>
</feature>
<keyword evidence="6 8" id="KW-0472">Membrane</keyword>
<comment type="subcellular location">
    <subcellularLocation>
        <location evidence="1">Cell membrane</location>
        <topology evidence="1">Multi-pass membrane protein</topology>
    </subcellularLocation>
</comment>
<dbReference type="InterPro" id="IPR003593">
    <property type="entry name" value="AAA+_ATPase"/>
</dbReference>
<feature type="transmembrane region" description="Helical" evidence="8">
    <location>
        <begin position="133"/>
        <end position="153"/>
    </location>
</feature>
<evidence type="ECO:0000256" key="3">
    <source>
        <dbReference type="ARBA" id="ARBA00022741"/>
    </source>
</evidence>
<dbReference type="Proteomes" id="UP001281656">
    <property type="component" value="Unassembled WGS sequence"/>
</dbReference>
<evidence type="ECO:0000256" key="7">
    <source>
        <dbReference type="SAM" id="Coils"/>
    </source>
</evidence>
<dbReference type="InterPro" id="IPR039421">
    <property type="entry name" value="Type_1_exporter"/>
</dbReference>
<proteinExistence type="predicted"/>
<dbReference type="CDD" id="cd18584">
    <property type="entry name" value="ABC_6TM_AarD_CydD"/>
    <property type="match status" value="1"/>
</dbReference>
<dbReference type="SMART" id="SM00382">
    <property type="entry name" value="AAA"/>
    <property type="match status" value="1"/>
</dbReference>
<feature type="coiled-coil region" evidence="7">
    <location>
        <begin position="302"/>
        <end position="336"/>
    </location>
</feature>
<feature type="domain" description="ABC transporter" evidence="9">
    <location>
        <begin position="335"/>
        <end position="569"/>
    </location>
</feature>
<accession>A0ABU4JWS6</accession>
<name>A0ABU4JWS6_9CLOT</name>
<feature type="transmembrane region" description="Helical" evidence="8">
    <location>
        <begin position="238"/>
        <end position="260"/>
    </location>
</feature>
<dbReference type="PANTHER" id="PTHR24221">
    <property type="entry name" value="ATP-BINDING CASSETTE SUB-FAMILY B"/>
    <property type="match status" value="1"/>
</dbReference>
<dbReference type="Pfam" id="PF00005">
    <property type="entry name" value="ABC_tran"/>
    <property type="match status" value="1"/>
</dbReference>
<dbReference type="RefSeq" id="WP_318798922.1">
    <property type="nucleotide sequence ID" value="NZ_JARUJP010000024.1"/>
</dbReference>
<dbReference type="InterPro" id="IPR036640">
    <property type="entry name" value="ABC1_TM_sf"/>
</dbReference>
<evidence type="ECO:0000256" key="1">
    <source>
        <dbReference type="ARBA" id="ARBA00004651"/>
    </source>
</evidence>
<dbReference type="InterPro" id="IPR011527">
    <property type="entry name" value="ABC1_TM_dom"/>
</dbReference>
<dbReference type="PROSITE" id="PS50893">
    <property type="entry name" value="ABC_TRANSPORTER_2"/>
    <property type="match status" value="1"/>
</dbReference>
<gene>
    <name evidence="11" type="primary">cydD</name>
    <name evidence="11" type="ORF">P8V03_15815</name>
</gene>
<dbReference type="SUPFAM" id="SSF52540">
    <property type="entry name" value="P-loop containing nucleoside triphosphate hydrolases"/>
    <property type="match status" value="1"/>
</dbReference>
<keyword evidence="12" id="KW-1185">Reference proteome</keyword>
<keyword evidence="5 8" id="KW-1133">Transmembrane helix</keyword>
<reference evidence="11 12" key="1">
    <citation type="submission" date="2023-04" db="EMBL/GenBank/DDBJ databases">
        <title>Clostridium tannerae sp. nov., isolated from the fecal material of an alpaca.</title>
        <authorList>
            <person name="Miller S."/>
            <person name="Hendry M."/>
            <person name="King J."/>
            <person name="Sankaranarayanan K."/>
            <person name="Lawson P.A."/>
        </authorList>
    </citation>
    <scope>NUCLEOTIDE SEQUENCE [LARGE SCALE GENOMIC DNA]</scope>
    <source>
        <strain evidence="11 12">A1-XYC3</strain>
    </source>
</reference>
<keyword evidence="4" id="KW-0067">ATP-binding</keyword>
<keyword evidence="2 8" id="KW-0812">Transmembrane</keyword>
<evidence type="ECO:0000313" key="11">
    <source>
        <dbReference type="EMBL" id="MDW8802614.1"/>
    </source>
</evidence>
<dbReference type="EMBL" id="JARUJP010000024">
    <property type="protein sequence ID" value="MDW8802614.1"/>
    <property type="molecule type" value="Genomic_DNA"/>
</dbReference>
<evidence type="ECO:0000256" key="6">
    <source>
        <dbReference type="ARBA" id="ARBA00023136"/>
    </source>
</evidence>
<keyword evidence="3" id="KW-0547">Nucleotide-binding</keyword>
<sequence>MINKRLLKEALSKRSYIPTAVVYGVLNSLFSILTALFMALLVDGIFIKKSNLKDMKIYILLFLINAVVKFLFNLFIEKHIKNCAEDIKEQLRRKAFNLILSSNPYRIKNIDTGRIINLLTEGFQSITSYYSQYIPQIFSAFLIPALICIFTAMADKLSALIMIITYPIIPLFMVLIGYKTEELNNNQWNKLNTLSSHFLDVLQGLSTLKLFGRSKIQEEKVYEISEDYRKGTMEVLKVTFLSSLVLELTATISIAVLAVNLGLRLVYSKIDFLQAFFILIIAPDFYLPLRQLGLKFHSSLNGKIAVEKLEELEKELEEREDNCRKAELEKDKFTVEVKNLSFTHRNREALNNISFKISSKEKVAIVGESGSGKSTLINILSGFLKVNDGTVFINGIDINLINRESYLRNIALVPQFPHIFDKSIKDNILLSNRETDLKEFYNVCRTTKVEEFAVKYKDRYDTAVGEGERVIISGGERQRIAAARAVLKNTPFIILDEPTSALDPETEEIIPELLKGYLKDKTLLIAAHRLNTIKAADKILVLQEGYLVESGSHEELMAKRGRYFEFWRKSYEDF</sequence>
<feature type="transmembrane region" description="Helical" evidence="8">
    <location>
        <begin position="20"/>
        <end position="42"/>
    </location>
</feature>
<dbReference type="NCBIfam" id="TIGR02857">
    <property type="entry name" value="CydD"/>
    <property type="match status" value="1"/>
</dbReference>
<evidence type="ECO:0000256" key="2">
    <source>
        <dbReference type="ARBA" id="ARBA00022692"/>
    </source>
</evidence>
<evidence type="ECO:0000256" key="8">
    <source>
        <dbReference type="SAM" id="Phobius"/>
    </source>
</evidence>
<comment type="caution">
    <text evidence="11">The sequence shown here is derived from an EMBL/GenBank/DDBJ whole genome shotgun (WGS) entry which is preliminary data.</text>
</comment>
<evidence type="ECO:0000259" key="9">
    <source>
        <dbReference type="PROSITE" id="PS50893"/>
    </source>
</evidence>
<evidence type="ECO:0000256" key="5">
    <source>
        <dbReference type="ARBA" id="ARBA00022989"/>
    </source>
</evidence>
<dbReference type="PROSITE" id="PS50929">
    <property type="entry name" value="ABC_TM1F"/>
    <property type="match status" value="1"/>
</dbReference>
<evidence type="ECO:0000313" key="12">
    <source>
        <dbReference type="Proteomes" id="UP001281656"/>
    </source>
</evidence>
<dbReference type="InterPro" id="IPR027417">
    <property type="entry name" value="P-loop_NTPase"/>
</dbReference>
<dbReference type="SUPFAM" id="SSF90123">
    <property type="entry name" value="ABC transporter transmembrane region"/>
    <property type="match status" value="1"/>
</dbReference>
<feature type="transmembrane region" description="Helical" evidence="8">
    <location>
        <begin position="159"/>
        <end position="178"/>
    </location>
</feature>
<dbReference type="Gene3D" id="1.20.1560.10">
    <property type="entry name" value="ABC transporter type 1, transmembrane domain"/>
    <property type="match status" value="1"/>
</dbReference>
<evidence type="ECO:0000256" key="4">
    <source>
        <dbReference type="ARBA" id="ARBA00022840"/>
    </source>
</evidence>
<dbReference type="Pfam" id="PF00664">
    <property type="entry name" value="ABC_membrane"/>
    <property type="match status" value="1"/>
</dbReference>
<dbReference type="InterPro" id="IPR014216">
    <property type="entry name" value="ABC_transptr_CydD"/>
</dbReference>